<dbReference type="WBParaSite" id="L893_g30399.t1">
    <property type="protein sequence ID" value="L893_g30399.t1"/>
    <property type="gene ID" value="L893_g30399"/>
</dbReference>
<protein>
    <submittedName>
        <fullName evidence="2">CPSF_A domain-containing protein</fullName>
    </submittedName>
</protein>
<evidence type="ECO:0000313" key="2">
    <source>
        <dbReference type="WBParaSite" id="L893_g30399.t1"/>
    </source>
</evidence>
<dbReference type="Proteomes" id="UP000095287">
    <property type="component" value="Unplaced"/>
</dbReference>
<keyword evidence="1" id="KW-1185">Reference proteome</keyword>
<evidence type="ECO:0000313" key="1">
    <source>
        <dbReference type="Proteomes" id="UP000095287"/>
    </source>
</evidence>
<reference evidence="2" key="1">
    <citation type="submission" date="2016-11" db="UniProtKB">
        <authorList>
            <consortium name="WormBaseParasite"/>
        </authorList>
    </citation>
    <scope>IDENTIFICATION</scope>
</reference>
<sequence length="118" mass="13478">MINCEIDLLQIDERHTSMQFCACDAKDSFYLVYEADFKAHLFFGPLPLEDLTPQRGKFLHSYGQTAVFLKLQQDFFDEEARHTVHGDVVDGTVVDIKTDSRLCIPEKLPHYAAKLNGV</sequence>
<accession>A0A1I7ZVQ3</accession>
<dbReference type="AlphaFoldDB" id="A0A1I7ZVQ3"/>
<proteinExistence type="predicted"/>
<organism evidence="1 2">
    <name type="scientific">Steinernema glaseri</name>
    <dbReference type="NCBI Taxonomy" id="37863"/>
    <lineage>
        <taxon>Eukaryota</taxon>
        <taxon>Metazoa</taxon>
        <taxon>Ecdysozoa</taxon>
        <taxon>Nematoda</taxon>
        <taxon>Chromadorea</taxon>
        <taxon>Rhabditida</taxon>
        <taxon>Tylenchina</taxon>
        <taxon>Panagrolaimomorpha</taxon>
        <taxon>Strongyloidoidea</taxon>
        <taxon>Steinernematidae</taxon>
        <taxon>Steinernema</taxon>
    </lineage>
</organism>
<name>A0A1I7ZVQ3_9BILA</name>